<organism evidence="2 3">
    <name type="scientific">Cryphonectria parasitica (strain ATCC 38755 / EP155)</name>
    <dbReference type="NCBI Taxonomy" id="660469"/>
    <lineage>
        <taxon>Eukaryota</taxon>
        <taxon>Fungi</taxon>
        <taxon>Dikarya</taxon>
        <taxon>Ascomycota</taxon>
        <taxon>Pezizomycotina</taxon>
        <taxon>Sordariomycetes</taxon>
        <taxon>Sordariomycetidae</taxon>
        <taxon>Diaporthales</taxon>
        <taxon>Cryphonectriaceae</taxon>
        <taxon>Cryphonectria-Endothia species complex</taxon>
        <taxon>Cryphonectria</taxon>
    </lineage>
</organism>
<dbReference type="EMBL" id="MU032349">
    <property type="protein sequence ID" value="KAF3763855.1"/>
    <property type="molecule type" value="Genomic_DNA"/>
</dbReference>
<gene>
    <name evidence="2" type="ORF">M406DRAFT_75088</name>
</gene>
<evidence type="ECO:0000256" key="1">
    <source>
        <dbReference type="SAM" id="SignalP"/>
    </source>
</evidence>
<reference evidence="2" key="1">
    <citation type="journal article" date="2020" name="Phytopathology">
        <title>Genome sequence of the chestnut blight fungus Cryphonectria parasitica EP155: A fundamental resource for an archetypical invasive plant pathogen.</title>
        <authorList>
            <person name="Crouch J.A."/>
            <person name="Dawe A."/>
            <person name="Aerts A."/>
            <person name="Barry K."/>
            <person name="Churchill A.C.L."/>
            <person name="Grimwood J."/>
            <person name="Hillman B."/>
            <person name="Milgroom M.G."/>
            <person name="Pangilinan J."/>
            <person name="Smith M."/>
            <person name="Salamov A."/>
            <person name="Schmutz J."/>
            <person name="Yadav J."/>
            <person name="Grigoriev I.V."/>
            <person name="Nuss D."/>
        </authorList>
    </citation>
    <scope>NUCLEOTIDE SEQUENCE</scope>
    <source>
        <strain evidence="2">EP155</strain>
    </source>
</reference>
<keyword evidence="1" id="KW-0732">Signal</keyword>
<dbReference type="AlphaFoldDB" id="A0A9P4XZX9"/>
<sequence>MMFSLSTLLTGVIAAGSVLASPIATPAAAAAAASTSCATPVATVTTPALHLVCRFACVKPTATCAPGQPTAPVPSPPTTSTIAPAGACTVTLEVFSTPACNNCATCVSPAATLQARETQQPSI</sequence>
<dbReference type="GeneID" id="63842927"/>
<feature type="signal peptide" evidence="1">
    <location>
        <begin position="1"/>
        <end position="20"/>
    </location>
</feature>
<dbReference type="RefSeq" id="XP_040774816.1">
    <property type="nucleotide sequence ID" value="XM_040925798.1"/>
</dbReference>
<dbReference type="Proteomes" id="UP000803844">
    <property type="component" value="Unassembled WGS sequence"/>
</dbReference>
<accession>A0A9P4XZX9</accession>
<keyword evidence="3" id="KW-1185">Reference proteome</keyword>
<comment type="caution">
    <text evidence="2">The sequence shown here is derived from an EMBL/GenBank/DDBJ whole genome shotgun (WGS) entry which is preliminary data.</text>
</comment>
<evidence type="ECO:0000313" key="3">
    <source>
        <dbReference type="Proteomes" id="UP000803844"/>
    </source>
</evidence>
<name>A0A9P4XZX9_CRYP1</name>
<proteinExistence type="predicted"/>
<feature type="chain" id="PRO_5040298291" evidence="1">
    <location>
        <begin position="21"/>
        <end position="123"/>
    </location>
</feature>
<evidence type="ECO:0000313" key="2">
    <source>
        <dbReference type="EMBL" id="KAF3763855.1"/>
    </source>
</evidence>
<protein>
    <submittedName>
        <fullName evidence="2">Uncharacterized protein</fullName>
    </submittedName>
</protein>